<dbReference type="OrthoDB" id="9792176at2"/>
<evidence type="ECO:0000313" key="1">
    <source>
        <dbReference type="EMBL" id="AUM74436.1"/>
    </source>
</evidence>
<proteinExistence type="predicted"/>
<name>A0A2K9MHF8_9RHOB</name>
<dbReference type="AlphaFoldDB" id="A0A2K9MHF8"/>
<protein>
    <submittedName>
        <fullName evidence="1">Diacylglyceryl transferase</fullName>
    </submittedName>
</protein>
<evidence type="ECO:0000313" key="2">
    <source>
        <dbReference type="Proteomes" id="UP000234882"/>
    </source>
</evidence>
<sequence>MAQADSYLHGSDIHPIDIVETIAAHREWEFDRLADDQIAMSVEGQWRSYAVTLAWSPAEEMLRLICTFDMDPPADKMGSLYQVLNMANDQVWDGAFTFWPSQRLMVWRYGLVLAGDSLASPEQIDHMIRTAVEQAERLYPAFQLAVWGDSTPEAAMDIAIGEAYGRA</sequence>
<reference evidence="2" key="1">
    <citation type="submission" date="2017-12" db="EMBL/GenBank/DDBJ databases">
        <title>Genomic analysis of Paracoccus sp. CBA4604.</title>
        <authorList>
            <person name="Roh S.W."/>
            <person name="Kim J.Y."/>
            <person name="Kim J.S."/>
        </authorList>
    </citation>
    <scope>NUCLEOTIDE SEQUENCE [LARGE SCALE GENOMIC DNA]</scope>
    <source>
        <strain evidence="2">CBA4604</strain>
    </source>
</reference>
<keyword evidence="2" id="KW-1185">Reference proteome</keyword>
<dbReference type="InterPro" id="IPR019660">
    <property type="entry name" value="Put_sensory_transdc_reg_YbjN"/>
</dbReference>
<dbReference type="CDD" id="cd17033">
    <property type="entry name" value="DR1245-like"/>
    <property type="match status" value="1"/>
</dbReference>
<dbReference type="EMBL" id="CP025583">
    <property type="protein sequence ID" value="AUM74436.1"/>
    <property type="molecule type" value="Genomic_DNA"/>
</dbReference>
<organism evidence="1 2">
    <name type="scientific">Paracoccus jeotgali</name>
    <dbReference type="NCBI Taxonomy" id="2065379"/>
    <lineage>
        <taxon>Bacteria</taxon>
        <taxon>Pseudomonadati</taxon>
        <taxon>Pseudomonadota</taxon>
        <taxon>Alphaproteobacteria</taxon>
        <taxon>Rhodobacterales</taxon>
        <taxon>Paracoccaceae</taxon>
        <taxon>Paracoccus</taxon>
    </lineage>
</organism>
<dbReference type="RefSeq" id="WP_101499782.1">
    <property type="nucleotide sequence ID" value="NZ_CP025583.1"/>
</dbReference>
<gene>
    <name evidence="1" type="ORF">CYR75_09235</name>
</gene>
<dbReference type="Pfam" id="PF10722">
    <property type="entry name" value="YbjN"/>
    <property type="match status" value="1"/>
</dbReference>
<dbReference type="GO" id="GO:0016740">
    <property type="term" value="F:transferase activity"/>
    <property type="evidence" value="ECO:0007669"/>
    <property type="project" value="UniProtKB-KW"/>
</dbReference>
<keyword evidence="1" id="KW-0808">Transferase</keyword>
<accession>A0A2K9MHF8</accession>
<dbReference type="KEGG" id="paru:CYR75_09235"/>
<dbReference type="Proteomes" id="UP000234882">
    <property type="component" value="Chromosome"/>
</dbReference>